<dbReference type="Proteomes" id="UP000266673">
    <property type="component" value="Unassembled WGS sequence"/>
</dbReference>
<gene>
    <name evidence="2" type="ORF">C2G38_2182967</name>
</gene>
<accession>A0A397VIB4</accession>
<reference evidence="2 3" key="1">
    <citation type="submission" date="2018-06" db="EMBL/GenBank/DDBJ databases">
        <title>Comparative genomics reveals the genomic features of Rhizophagus irregularis, R. cerebriforme, R. diaphanum and Gigaspora rosea, and their symbiotic lifestyle signature.</title>
        <authorList>
            <person name="Morin E."/>
            <person name="San Clemente H."/>
            <person name="Chen E.C.H."/>
            <person name="De La Providencia I."/>
            <person name="Hainaut M."/>
            <person name="Kuo A."/>
            <person name="Kohler A."/>
            <person name="Murat C."/>
            <person name="Tang N."/>
            <person name="Roy S."/>
            <person name="Loubradou J."/>
            <person name="Henrissat B."/>
            <person name="Grigoriev I.V."/>
            <person name="Corradi N."/>
            <person name="Roux C."/>
            <person name="Martin F.M."/>
        </authorList>
    </citation>
    <scope>NUCLEOTIDE SEQUENCE [LARGE SCALE GENOMIC DNA]</scope>
    <source>
        <strain evidence="2 3">DAOM 194757</strain>
    </source>
</reference>
<protein>
    <submittedName>
        <fullName evidence="2">Uncharacterized protein</fullName>
    </submittedName>
</protein>
<feature type="region of interest" description="Disordered" evidence="1">
    <location>
        <begin position="66"/>
        <end position="97"/>
    </location>
</feature>
<feature type="compositionally biased region" description="Acidic residues" evidence="1">
    <location>
        <begin position="81"/>
        <end position="95"/>
    </location>
</feature>
<organism evidence="2 3">
    <name type="scientific">Gigaspora rosea</name>
    <dbReference type="NCBI Taxonomy" id="44941"/>
    <lineage>
        <taxon>Eukaryota</taxon>
        <taxon>Fungi</taxon>
        <taxon>Fungi incertae sedis</taxon>
        <taxon>Mucoromycota</taxon>
        <taxon>Glomeromycotina</taxon>
        <taxon>Glomeromycetes</taxon>
        <taxon>Diversisporales</taxon>
        <taxon>Gigasporaceae</taxon>
        <taxon>Gigaspora</taxon>
    </lineage>
</organism>
<name>A0A397VIB4_9GLOM</name>
<proteinExistence type="predicted"/>
<dbReference type="EMBL" id="QKWP01000500">
    <property type="protein sequence ID" value="RIB19036.1"/>
    <property type="molecule type" value="Genomic_DNA"/>
</dbReference>
<dbReference type="OrthoDB" id="2438994at2759"/>
<sequence>MRLVCASCMCSALPPGLGNFNFYTVSDDISFMLYVEIGDLKEVIKSNQQVKRLYIAAPIVSSDSDKCMEDQVNDNNKEDLIVSDDDNVDSDELTEDSIKENENQWNTIISQWIEEIDHENCVENSGDKLLPSGDLDQKFLVGTRDIHPAEDPVAK</sequence>
<comment type="caution">
    <text evidence="2">The sequence shown here is derived from an EMBL/GenBank/DDBJ whole genome shotgun (WGS) entry which is preliminary data.</text>
</comment>
<evidence type="ECO:0000313" key="3">
    <source>
        <dbReference type="Proteomes" id="UP000266673"/>
    </source>
</evidence>
<evidence type="ECO:0000256" key="1">
    <source>
        <dbReference type="SAM" id="MobiDB-lite"/>
    </source>
</evidence>
<dbReference type="STRING" id="44941.A0A397VIB4"/>
<evidence type="ECO:0000313" key="2">
    <source>
        <dbReference type="EMBL" id="RIB19036.1"/>
    </source>
</evidence>
<feature type="compositionally biased region" description="Basic and acidic residues" evidence="1">
    <location>
        <begin position="66"/>
        <end position="80"/>
    </location>
</feature>
<dbReference type="AlphaFoldDB" id="A0A397VIB4"/>
<keyword evidence="3" id="KW-1185">Reference proteome</keyword>